<dbReference type="EMBL" id="JTDY01000391">
    <property type="protein sequence ID" value="KOB77399.1"/>
    <property type="molecule type" value="Genomic_DNA"/>
</dbReference>
<feature type="region of interest" description="Disordered" evidence="1">
    <location>
        <begin position="108"/>
        <end position="183"/>
    </location>
</feature>
<proteinExistence type="predicted"/>
<evidence type="ECO:0000313" key="3">
    <source>
        <dbReference type="Proteomes" id="UP000037510"/>
    </source>
</evidence>
<gene>
    <name evidence="2" type="ORF">OBRU01_03385</name>
</gene>
<evidence type="ECO:0000256" key="1">
    <source>
        <dbReference type="SAM" id="MobiDB-lite"/>
    </source>
</evidence>
<sequence>MAQKALESVVRDLQKVIGELVNKISTLERKIDDQSVLINKQDQALTSLKTAVEGKLDPVPVKPPIADVQAPPALQRPVRQARLNAAAAKLVSGHAAAAKKPAAGLQCASLSSSPKTSETCRTATKSAPLPNTRATVTEGEPGQVDTAPPTSDNDKNGDHDEWNVVGRQHRRNQRPITVGTGNENDDLQAVERMMFIQAWSFKPDTTTEKVLSFLNNITKSEYTVEKRQIKTERHASFLISMPESVFDKVTAPTAWPPRIRFVPWFPARPRREWGSERAGSGA</sequence>
<keyword evidence="3" id="KW-1185">Reference proteome</keyword>
<feature type="compositionally biased region" description="Basic and acidic residues" evidence="1">
    <location>
        <begin position="152"/>
        <end position="162"/>
    </location>
</feature>
<dbReference type="AlphaFoldDB" id="A0A0L7LPS0"/>
<dbReference type="Proteomes" id="UP000037510">
    <property type="component" value="Unassembled WGS sequence"/>
</dbReference>
<feature type="compositionally biased region" description="Polar residues" evidence="1">
    <location>
        <begin position="108"/>
        <end position="125"/>
    </location>
</feature>
<evidence type="ECO:0000313" key="2">
    <source>
        <dbReference type="EMBL" id="KOB77399.1"/>
    </source>
</evidence>
<name>A0A0L7LPS0_OPEBR</name>
<protein>
    <submittedName>
        <fullName evidence="2">Uncharacterized protein</fullName>
    </submittedName>
</protein>
<reference evidence="2 3" key="1">
    <citation type="journal article" date="2015" name="Genome Biol. Evol.">
        <title>The genome of winter moth (Operophtera brumata) provides a genomic perspective on sexual dimorphism and phenology.</title>
        <authorList>
            <person name="Derks M.F."/>
            <person name="Smit S."/>
            <person name="Salis L."/>
            <person name="Schijlen E."/>
            <person name="Bossers A."/>
            <person name="Mateman C."/>
            <person name="Pijl A.S."/>
            <person name="de Ridder D."/>
            <person name="Groenen M.A."/>
            <person name="Visser M.E."/>
            <person name="Megens H.J."/>
        </authorList>
    </citation>
    <scope>NUCLEOTIDE SEQUENCE [LARGE SCALE GENOMIC DNA]</scope>
    <source>
        <strain evidence="2">WM2013NL</strain>
        <tissue evidence="2">Head and thorax</tissue>
    </source>
</reference>
<organism evidence="2 3">
    <name type="scientific">Operophtera brumata</name>
    <name type="common">Winter moth</name>
    <name type="synonym">Phalaena brumata</name>
    <dbReference type="NCBI Taxonomy" id="104452"/>
    <lineage>
        <taxon>Eukaryota</taxon>
        <taxon>Metazoa</taxon>
        <taxon>Ecdysozoa</taxon>
        <taxon>Arthropoda</taxon>
        <taxon>Hexapoda</taxon>
        <taxon>Insecta</taxon>
        <taxon>Pterygota</taxon>
        <taxon>Neoptera</taxon>
        <taxon>Endopterygota</taxon>
        <taxon>Lepidoptera</taxon>
        <taxon>Glossata</taxon>
        <taxon>Ditrysia</taxon>
        <taxon>Geometroidea</taxon>
        <taxon>Geometridae</taxon>
        <taxon>Larentiinae</taxon>
        <taxon>Operophtera</taxon>
    </lineage>
</organism>
<comment type="caution">
    <text evidence="2">The sequence shown here is derived from an EMBL/GenBank/DDBJ whole genome shotgun (WGS) entry which is preliminary data.</text>
</comment>
<accession>A0A0L7LPS0</accession>